<protein>
    <submittedName>
        <fullName evidence="1">Uncharacterized protein</fullName>
    </submittedName>
</protein>
<name>C0PEF0_MAIZE</name>
<proteinExistence type="evidence at transcript level"/>
<sequence length="26" mass="2886">MGDSVVRSVFSASSRLLLSSWFLQGR</sequence>
<accession>C0PEF0</accession>
<evidence type="ECO:0000313" key="1">
    <source>
        <dbReference type="EMBL" id="ACN33566.1"/>
    </source>
</evidence>
<reference evidence="1" key="1">
    <citation type="journal article" date="2009" name="PLoS Genet.">
        <title>Sequencing, mapping, and analysis of 27,455 maize full-length cDNAs.</title>
        <authorList>
            <person name="Soderlund C."/>
            <person name="Descour A."/>
            <person name="Kudrna D."/>
            <person name="Bomhoff M."/>
            <person name="Boyd L."/>
            <person name="Currie J."/>
            <person name="Angelova A."/>
            <person name="Collura K."/>
            <person name="Wissotski M."/>
            <person name="Ashley E."/>
            <person name="Morrow D."/>
            <person name="Fernandes J."/>
            <person name="Walbot V."/>
            <person name="Yu Y."/>
        </authorList>
    </citation>
    <scope>NUCLEOTIDE SEQUENCE</scope>
    <source>
        <strain evidence="1">B73</strain>
    </source>
</reference>
<dbReference type="AlphaFoldDB" id="C0PEF0"/>
<dbReference type="EMBL" id="BT066669">
    <property type="protein sequence ID" value="ACN33566.1"/>
    <property type="molecule type" value="mRNA"/>
</dbReference>
<organism evidence="1">
    <name type="scientific">Zea mays</name>
    <name type="common">Maize</name>
    <dbReference type="NCBI Taxonomy" id="4577"/>
    <lineage>
        <taxon>Eukaryota</taxon>
        <taxon>Viridiplantae</taxon>
        <taxon>Streptophyta</taxon>
        <taxon>Embryophyta</taxon>
        <taxon>Tracheophyta</taxon>
        <taxon>Spermatophyta</taxon>
        <taxon>Magnoliopsida</taxon>
        <taxon>Liliopsida</taxon>
        <taxon>Poales</taxon>
        <taxon>Poaceae</taxon>
        <taxon>PACMAD clade</taxon>
        <taxon>Panicoideae</taxon>
        <taxon>Andropogonodae</taxon>
        <taxon>Andropogoneae</taxon>
        <taxon>Tripsacinae</taxon>
        <taxon>Zea</taxon>
    </lineage>
</organism>